<protein>
    <submittedName>
        <fullName evidence="1">Uncharacterized protein</fullName>
    </submittedName>
</protein>
<organism evidence="1">
    <name type="scientific">viral metagenome</name>
    <dbReference type="NCBI Taxonomy" id="1070528"/>
    <lineage>
        <taxon>unclassified sequences</taxon>
        <taxon>metagenomes</taxon>
        <taxon>organismal metagenomes</taxon>
    </lineage>
</organism>
<proteinExistence type="predicted"/>
<sequence>MGTIYTTDQIARVAQTNAGSYRTAQIKANIVSASQTRYAQVIIPRVNNLC</sequence>
<reference evidence="1" key="1">
    <citation type="journal article" date="2020" name="Nature">
        <title>Giant virus diversity and host interactions through global metagenomics.</title>
        <authorList>
            <person name="Schulz F."/>
            <person name="Roux S."/>
            <person name="Paez-Espino D."/>
            <person name="Jungbluth S."/>
            <person name="Walsh D.A."/>
            <person name="Denef V.J."/>
            <person name="McMahon K.D."/>
            <person name="Konstantinidis K.T."/>
            <person name="Eloe-Fadrosh E.A."/>
            <person name="Kyrpides N.C."/>
            <person name="Woyke T."/>
        </authorList>
    </citation>
    <scope>NUCLEOTIDE SEQUENCE</scope>
    <source>
        <strain evidence="1">GVMAG-M-3300023179-138</strain>
    </source>
</reference>
<dbReference type="AlphaFoldDB" id="A0A6C0E515"/>
<name>A0A6C0E515_9ZZZZ</name>
<evidence type="ECO:0000313" key="1">
    <source>
        <dbReference type="EMBL" id="QHT24257.1"/>
    </source>
</evidence>
<dbReference type="EMBL" id="MN739743">
    <property type="protein sequence ID" value="QHT24257.1"/>
    <property type="molecule type" value="Genomic_DNA"/>
</dbReference>
<accession>A0A6C0E515</accession>